<feature type="binding site" evidence="2">
    <location>
        <begin position="162"/>
        <end position="165"/>
    </location>
    <ligand>
        <name>ATP</name>
        <dbReference type="ChEBI" id="CHEBI:30616"/>
    </ligand>
</feature>
<feature type="binding site" evidence="2">
    <location>
        <begin position="213"/>
        <end position="220"/>
    </location>
    <ligand>
        <name>ATP</name>
        <dbReference type="ChEBI" id="CHEBI:30616"/>
    </ligand>
</feature>
<dbReference type="PANTHER" id="PTHR13504">
    <property type="entry name" value="FIDO DOMAIN-CONTAINING PROTEIN DDB_G0283145"/>
    <property type="match status" value="1"/>
</dbReference>
<protein>
    <submittedName>
        <fullName evidence="5">Fic family protein</fullName>
    </submittedName>
</protein>
<reference evidence="5 6" key="1">
    <citation type="submission" date="2016-10" db="EMBL/GenBank/DDBJ databases">
        <authorList>
            <person name="de Groot N.N."/>
        </authorList>
    </citation>
    <scope>NUCLEOTIDE SEQUENCE [LARGE SCALE GENOMIC DNA]</scope>
    <source>
        <strain evidence="5 6">DSM 17862</strain>
    </source>
</reference>
<dbReference type="InterPro" id="IPR040198">
    <property type="entry name" value="Fido_containing"/>
</dbReference>
<dbReference type="Gene3D" id="1.10.3290.10">
    <property type="entry name" value="Fido-like domain"/>
    <property type="match status" value="1"/>
</dbReference>
<dbReference type="InterPro" id="IPR003812">
    <property type="entry name" value="Fido"/>
</dbReference>
<feature type="compositionally biased region" description="Basic and acidic residues" evidence="3">
    <location>
        <begin position="255"/>
        <end position="272"/>
    </location>
</feature>
<dbReference type="InterPro" id="IPR036597">
    <property type="entry name" value="Fido-like_dom_sf"/>
</dbReference>
<dbReference type="RefSeq" id="WP_090736527.1">
    <property type="nucleotide sequence ID" value="NZ_FOHO01000012.1"/>
</dbReference>
<keyword evidence="2" id="KW-0067">ATP-binding</keyword>
<proteinExistence type="predicted"/>
<dbReference type="GO" id="GO:0005524">
    <property type="term" value="F:ATP binding"/>
    <property type="evidence" value="ECO:0007669"/>
    <property type="project" value="UniProtKB-KW"/>
</dbReference>
<evidence type="ECO:0000313" key="5">
    <source>
        <dbReference type="EMBL" id="SET86069.1"/>
    </source>
</evidence>
<organism evidence="5 6">
    <name type="scientific">Paracoccus homiensis</name>
    <dbReference type="NCBI Taxonomy" id="364199"/>
    <lineage>
        <taxon>Bacteria</taxon>
        <taxon>Pseudomonadati</taxon>
        <taxon>Pseudomonadota</taxon>
        <taxon>Alphaproteobacteria</taxon>
        <taxon>Rhodobacterales</taxon>
        <taxon>Paracoccaceae</taxon>
        <taxon>Paracoccus</taxon>
    </lineage>
</organism>
<dbReference type="PANTHER" id="PTHR13504:SF38">
    <property type="entry name" value="FIDO DOMAIN-CONTAINING PROTEIN"/>
    <property type="match status" value="1"/>
</dbReference>
<evidence type="ECO:0000259" key="4">
    <source>
        <dbReference type="PROSITE" id="PS51459"/>
    </source>
</evidence>
<dbReference type="AlphaFoldDB" id="A0A1I0HQL6"/>
<keyword evidence="6" id="KW-1185">Reference proteome</keyword>
<gene>
    <name evidence="5" type="ORF">SAMN04489858_11263</name>
</gene>
<dbReference type="OrthoDB" id="9813719at2"/>
<keyword evidence="2" id="KW-0547">Nucleotide-binding</keyword>
<feature type="domain" description="Fido" evidence="4">
    <location>
        <begin position="116"/>
        <end position="289"/>
    </location>
</feature>
<feature type="region of interest" description="Disordered" evidence="3">
    <location>
        <begin position="255"/>
        <end position="274"/>
    </location>
</feature>
<dbReference type="SUPFAM" id="SSF140931">
    <property type="entry name" value="Fic-like"/>
    <property type="match status" value="1"/>
</dbReference>
<evidence type="ECO:0000313" key="6">
    <source>
        <dbReference type="Proteomes" id="UP000199180"/>
    </source>
</evidence>
<dbReference type="EMBL" id="FOHO01000012">
    <property type="protein sequence ID" value="SET86069.1"/>
    <property type="molecule type" value="Genomic_DNA"/>
</dbReference>
<accession>A0A1I0HQL6</accession>
<dbReference type="Pfam" id="PF02661">
    <property type="entry name" value="Fic"/>
    <property type="match status" value="1"/>
</dbReference>
<name>A0A1I0HQL6_9RHOB</name>
<evidence type="ECO:0000256" key="3">
    <source>
        <dbReference type="SAM" id="MobiDB-lite"/>
    </source>
</evidence>
<sequence length="409" mass="45976">MPLETPARIEPCGIEEKIPLALTDLALEIRSTAEELGRKLHPDSAAELRAMTRIMNAYYSNLIEGHNTRPRDIEAALAGRFDTVENRPLAEEAVAHVRVQAWIDETYAKGDLPEPTSVEFIRDLHRRFYEAMPEELRFIEHDGQRKEIVPGAFRSKGEEVAVGRHLPPSAERLPQFMDYFVMRYRGLSQGATGRILSIPAAHHRLNYIHPFLDGNGRVSRLMSHAMCQAAGLGGHGLWSISRGLARGLADPAEYKERMDTADRPRQGDRDGRGNLSLNALTSFTGWFLTVMLDQIRFTEAMFDLRTLQDRYTRLIADLYPGKDRLPQLITHVLRHGEMARGDARFVTGVSERSASTDLGELIKGGFLKSAIQKGPVRIAFPLHYRERIFPNLFTDAAPIIPAPPTAPRL</sequence>
<feature type="active site" evidence="1">
    <location>
        <position position="209"/>
    </location>
</feature>
<dbReference type="STRING" id="364199.SAMN04489858_11263"/>
<evidence type="ECO:0000256" key="1">
    <source>
        <dbReference type="PIRSR" id="PIRSR640198-1"/>
    </source>
</evidence>
<dbReference type="Proteomes" id="UP000199180">
    <property type="component" value="Unassembled WGS sequence"/>
</dbReference>
<evidence type="ECO:0000256" key="2">
    <source>
        <dbReference type="PIRSR" id="PIRSR640198-2"/>
    </source>
</evidence>
<dbReference type="PROSITE" id="PS51459">
    <property type="entry name" value="FIDO"/>
    <property type="match status" value="1"/>
</dbReference>